<dbReference type="RefSeq" id="XP_047776802.1">
    <property type="nucleotide sequence ID" value="XM_047916698.1"/>
</dbReference>
<proteinExistence type="predicted"/>
<evidence type="ECO:0000313" key="2">
    <source>
        <dbReference type="Proteomes" id="UP000814176"/>
    </source>
</evidence>
<dbReference type="EMBL" id="JADCUA010000016">
    <property type="protein sequence ID" value="KAH9834146.1"/>
    <property type="molecule type" value="Genomic_DNA"/>
</dbReference>
<protein>
    <recommendedName>
        <fullName evidence="3">BTB domain-containing protein</fullName>
    </recommendedName>
</protein>
<sequence>MRTLMIRAVDRSIPVNPAHNHCPRRDTIRSHQDHLLTSSVPPFTMSPPCIQRDAEFWFPDGNVVLEASGFGFRVYQGLLARDSPFFAELFSLPQPDRAEVLEGCPVVHLTDFHEDLRILLRVELGSGRSDPSDSRLLDGTRIDFATTNALVRLGRKYQIDNLYNDALDVLKTFLFTQYASWYEKPHYAEWGRYGLDPIAAVNLARLTDTSALLPIAMYLCCQLLTEDLLRGTTHPDGTSQQLSLDDLRRCVDARVFLTREKDAALERIFDISASKDCQDLDSCKERLEYHMAIYKKRVTDGTAGWNVSGPWLPYVWLKNCSSDRGYGEPPLCAHCMALLETQHRGECAKIWEEFPKYFDLEVSE</sequence>
<dbReference type="GeneID" id="71997430"/>
<dbReference type="Proteomes" id="UP000814176">
    <property type="component" value="Unassembled WGS sequence"/>
</dbReference>
<comment type="caution">
    <text evidence="1">The sequence shown here is derived from an EMBL/GenBank/DDBJ whole genome shotgun (WGS) entry which is preliminary data.</text>
</comment>
<evidence type="ECO:0008006" key="3">
    <source>
        <dbReference type="Google" id="ProtNLM"/>
    </source>
</evidence>
<organism evidence="1 2">
    <name type="scientific">Rhodofomes roseus</name>
    <dbReference type="NCBI Taxonomy" id="34475"/>
    <lineage>
        <taxon>Eukaryota</taxon>
        <taxon>Fungi</taxon>
        <taxon>Dikarya</taxon>
        <taxon>Basidiomycota</taxon>
        <taxon>Agaricomycotina</taxon>
        <taxon>Agaricomycetes</taxon>
        <taxon>Polyporales</taxon>
        <taxon>Rhodofomes</taxon>
    </lineage>
</organism>
<evidence type="ECO:0000313" key="1">
    <source>
        <dbReference type="EMBL" id="KAH9834146.1"/>
    </source>
</evidence>
<accession>A0ABQ8K9U3</accession>
<keyword evidence="2" id="KW-1185">Reference proteome</keyword>
<reference evidence="1 2" key="1">
    <citation type="journal article" date="2021" name="Environ. Microbiol.">
        <title>Gene family expansions and transcriptome signatures uncover fungal adaptations to wood decay.</title>
        <authorList>
            <person name="Hage H."/>
            <person name="Miyauchi S."/>
            <person name="Viragh M."/>
            <person name="Drula E."/>
            <person name="Min B."/>
            <person name="Chaduli D."/>
            <person name="Navarro D."/>
            <person name="Favel A."/>
            <person name="Norest M."/>
            <person name="Lesage-Meessen L."/>
            <person name="Balint B."/>
            <person name="Merenyi Z."/>
            <person name="de Eugenio L."/>
            <person name="Morin E."/>
            <person name="Martinez A.T."/>
            <person name="Baldrian P."/>
            <person name="Stursova M."/>
            <person name="Martinez M.J."/>
            <person name="Novotny C."/>
            <person name="Magnuson J.K."/>
            <person name="Spatafora J.W."/>
            <person name="Maurice S."/>
            <person name="Pangilinan J."/>
            <person name="Andreopoulos W."/>
            <person name="LaButti K."/>
            <person name="Hundley H."/>
            <person name="Na H."/>
            <person name="Kuo A."/>
            <person name="Barry K."/>
            <person name="Lipzen A."/>
            <person name="Henrissat B."/>
            <person name="Riley R."/>
            <person name="Ahrendt S."/>
            <person name="Nagy L.G."/>
            <person name="Grigoriev I.V."/>
            <person name="Martin F."/>
            <person name="Rosso M.N."/>
        </authorList>
    </citation>
    <scope>NUCLEOTIDE SEQUENCE [LARGE SCALE GENOMIC DNA]</scope>
    <source>
        <strain evidence="1 2">CIRM-BRFM 1785</strain>
    </source>
</reference>
<gene>
    <name evidence="1" type="ORF">C8Q71DRAFT_163281</name>
</gene>
<name>A0ABQ8K9U3_9APHY</name>